<feature type="chain" id="PRO_5019357039" description="Outer membrane protein with beta-barrel domain" evidence="1">
    <location>
        <begin position="20"/>
        <end position="166"/>
    </location>
</feature>
<organism evidence="2 3">
    <name type="scientific">Mangrovibacterium diazotrophicum</name>
    <dbReference type="NCBI Taxonomy" id="1261403"/>
    <lineage>
        <taxon>Bacteria</taxon>
        <taxon>Pseudomonadati</taxon>
        <taxon>Bacteroidota</taxon>
        <taxon>Bacteroidia</taxon>
        <taxon>Marinilabiliales</taxon>
        <taxon>Prolixibacteraceae</taxon>
        <taxon>Mangrovibacterium</taxon>
    </lineage>
</organism>
<sequence length="166" mass="19217">MKKLVVLIVITFYSLAAKAQADSILLKPDPVEYEFLYRELFNFSTESTFGPVVPDRPAFNFKLNWANPFETQTTYNFSNFYQSRFNGAWYPNPFVSAYFVNSSAEYRLSERWKMGGNSFSANSIYDPVPLNFDPSKMNIRGINFYMEYKVSDKFRIGGGVQINQGY</sequence>
<keyword evidence="1" id="KW-0732">Signal</keyword>
<protein>
    <recommendedName>
        <fullName evidence="4">Outer membrane protein with beta-barrel domain</fullName>
    </recommendedName>
</protein>
<gene>
    <name evidence="2" type="ORF">BC643_0424</name>
</gene>
<dbReference type="EMBL" id="RAPN01000001">
    <property type="protein sequence ID" value="RKD90088.1"/>
    <property type="molecule type" value="Genomic_DNA"/>
</dbReference>
<evidence type="ECO:0000313" key="2">
    <source>
        <dbReference type="EMBL" id="RKD90088.1"/>
    </source>
</evidence>
<evidence type="ECO:0000313" key="3">
    <source>
        <dbReference type="Proteomes" id="UP000283387"/>
    </source>
</evidence>
<evidence type="ECO:0008006" key="4">
    <source>
        <dbReference type="Google" id="ProtNLM"/>
    </source>
</evidence>
<comment type="caution">
    <text evidence="2">The sequence shown here is derived from an EMBL/GenBank/DDBJ whole genome shotgun (WGS) entry which is preliminary data.</text>
</comment>
<dbReference type="Proteomes" id="UP000283387">
    <property type="component" value="Unassembled WGS sequence"/>
</dbReference>
<keyword evidence="3" id="KW-1185">Reference proteome</keyword>
<dbReference type="OrthoDB" id="1122921at2"/>
<dbReference type="RefSeq" id="WP_120271519.1">
    <property type="nucleotide sequence ID" value="NZ_RAPN01000001.1"/>
</dbReference>
<dbReference type="AlphaFoldDB" id="A0A419W3N7"/>
<accession>A0A419W3N7</accession>
<evidence type="ECO:0000256" key="1">
    <source>
        <dbReference type="SAM" id="SignalP"/>
    </source>
</evidence>
<name>A0A419W3N7_9BACT</name>
<reference evidence="2 3" key="1">
    <citation type="submission" date="2018-09" db="EMBL/GenBank/DDBJ databases">
        <title>Genomic Encyclopedia of Archaeal and Bacterial Type Strains, Phase II (KMG-II): from individual species to whole genera.</title>
        <authorList>
            <person name="Goeker M."/>
        </authorList>
    </citation>
    <scope>NUCLEOTIDE SEQUENCE [LARGE SCALE GENOMIC DNA]</scope>
    <source>
        <strain evidence="2 3">DSM 27148</strain>
    </source>
</reference>
<feature type="signal peptide" evidence="1">
    <location>
        <begin position="1"/>
        <end position="19"/>
    </location>
</feature>
<proteinExistence type="predicted"/>